<dbReference type="STRING" id="109376.A0A0D2ZVK7"/>
<dbReference type="Gramene" id="Bo01805s020.1">
    <property type="protein sequence ID" value="Bo01805s020.1"/>
    <property type="gene ID" value="Bo01805s020"/>
</dbReference>
<evidence type="ECO:0000256" key="1">
    <source>
        <dbReference type="SAM" id="MobiDB-lite"/>
    </source>
</evidence>
<dbReference type="Proteomes" id="UP000032141">
    <property type="component" value="Unassembled WGS sequence"/>
</dbReference>
<evidence type="ECO:0000313" key="2">
    <source>
        <dbReference type="EnsemblPlants" id="Bo01805s020.1"/>
    </source>
</evidence>
<feature type="compositionally biased region" description="Acidic residues" evidence="1">
    <location>
        <begin position="1"/>
        <end position="24"/>
    </location>
</feature>
<reference evidence="2" key="1">
    <citation type="journal article" date="2014" name="Genome Biol.">
        <title>Transcriptome and methylome profiling reveals relics of genome dominance in the mesopolyploid Brassica oleracea.</title>
        <authorList>
            <person name="Parkin I.A."/>
            <person name="Koh C."/>
            <person name="Tang H."/>
            <person name="Robinson S.J."/>
            <person name="Kagale S."/>
            <person name="Clarke W.E."/>
            <person name="Town C.D."/>
            <person name="Nixon J."/>
            <person name="Krishnakumar V."/>
            <person name="Bidwell S.L."/>
            <person name="Denoeud F."/>
            <person name="Belcram H."/>
            <person name="Links M.G."/>
            <person name="Just J."/>
            <person name="Clarke C."/>
            <person name="Bender T."/>
            <person name="Huebert T."/>
            <person name="Mason A.S."/>
            <person name="Pires J.C."/>
            <person name="Barker G."/>
            <person name="Moore J."/>
            <person name="Walley P.G."/>
            <person name="Manoli S."/>
            <person name="Batley J."/>
            <person name="Edwards D."/>
            <person name="Nelson M.N."/>
            <person name="Wang X."/>
            <person name="Paterson A.H."/>
            <person name="King G."/>
            <person name="Bancroft I."/>
            <person name="Chalhoub B."/>
            <person name="Sharpe A.G."/>
        </authorList>
    </citation>
    <scope>NUCLEOTIDE SEQUENCE [LARGE SCALE GENOMIC DNA]</scope>
    <source>
        <strain evidence="2">cv. TO1000</strain>
    </source>
</reference>
<accession>A0A0D2ZVK7</accession>
<feature type="region of interest" description="Disordered" evidence="1">
    <location>
        <begin position="1"/>
        <end position="27"/>
    </location>
</feature>
<dbReference type="AlphaFoldDB" id="A0A0D2ZVK7"/>
<evidence type="ECO:0000313" key="3">
    <source>
        <dbReference type="Proteomes" id="UP000032141"/>
    </source>
</evidence>
<reference evidence="2" key="2">
    <citation type="submission" date="2015-06" db="UniProtKB">
        <authorList>
            <consortium name="EnsemblPlants"/>
        </authorList>
    </citation>
    <scope>IDENTIFICATION</scope>
</reference>
<organism evidence="2 3">
    <name type="scientific">Brassica oleracea var. oleracea</name>
    <dbReference type="NCBI Taxonomy" id="109376"/>
    <lineage>
        <taxon>Eukaryota</taxon>
        <taxon>Viridiplantae</taxon>
        <taxon>Streptophyta</taxon>
        <taxon>Embryophyta</taxon>
        <taxon>Tracheophyta</taxon>
        <taxon>Spermatophyta</taxon>
        <taxon>Magnoliopsida</taxon>
        <taxon>eudicotyledons</taxon>
        <taxon>Gunneridae</taxon>
        <taxon>Pentapetalae</taxon>
        <taxon>rosids</taxon>
        <taxon>malvids</taxon>
        <taxon>Brassicales</taxon>
        <taxon>Brassicaceae</taxon>
        <taxon>Brassiceae</taxon>
        <taxon>Brassica</taxon>
    </lineage>
</organism>
<keyword evidence="3" id="KW-1185">Reference proteome</keyword>
<dbReference type="EnsemblPlants" id="Bo01805s020.1">
    <property type="protein sequence ID" value="Bo01805s020.1"/>
    <property type="gene ID" value="Bo01805s020"/>
</dbReference>
<name>A0A0D2ZVK7_BRAOL</name>
<protein>
    <submittedName>
        <fullName evidence="2">Uncharacterized protein</fullName>
    </submittedName>
</protein>
<proteinExistence type="predicted"/>
<dbReference type="HOGENOM" id="CLU_1995826_0_0_1"/>
<sequence length="125" mass="14029">MIDEAIEEQEVYDSQEEDDNADDETILHTTGDTGRTLILHRSCLTPPQPDDKWLRTTIFRSTCTIKDRVCSFVIDSGSSRNYSEDACNAACHCLVFSRNALPRSNLLRHCPGRLLPATTRPSMGI</sequence>